<name>A0A644TGF1_9ZZZZ</name>
<protein>
    <recommendedName>
        <fullName evidence="3">HNH nuclease domain-containing protein</fullName>
    </recommendedName>
</protein>
<dbReference type="EMBL" id="VSSQ01000030">
    <property type="protein sequence ID" value="MPL66026.1"/>
    <property type="molecule type" value="Genomic_DNA"/>
</dbReference>
<dbReference type="AlphaFoldDB" id="A0A644TGF1"/>
<sequence length="120" mass="14050">MPYKPARPCKYPMCPGLTHDPSGYCDDHALLRTQARKPDIRRSASHRGYGDGWRKIRERVLVTTGIPSERWPEYDIDHMPRYNPAIEPDHEKYTLIPRLRGEHSRKTIKEDGGYGRKKSY</sequence>
<feature type="compositionally biased region" description="Basic and acidic residues" evidence="1">
    <location>
        <begin position="101"/>
        <end position="114"/>
    </location>
</feature>
<feature type="region of interest" description="Disordered" evidence="1">
    <location>
        <begin position="101"/>
        <end position="120"/>
    </location>
</feature>
<accession>A0A644TGF1</accession>
<gene>
    <name evidence="2" type="ORF">SDC9_11694</name>
</gene>
<evidence type="ECO:0008006" key="3">
    <source>
        <dbReference type="Google" id="ProtNLM"/>
    </source>
</evidence>
<comment type="caution">
    <text evidence="2">The sequence shown here is derived from an EMBL/GenBank/DDBJ whole genome shotgun (WGS) entry which is preliminary data.</text>
</comment>
<reference evidence="2" key="1">
    <citation type="submission" date="2019-08" db="EMBL/GenBank/DDBJ databases">
        <authorList>
            <person name="Kucharzyk K."/>
            <person name="Murdoch R.W."/>
            <person name="Higgins S."/>
            <person name="Loffler F."/>
        </authorList>
    </citation>
    <scope>NUCLEOTIDE SEQUENCE</scope>
</reference>
<proteinExistence type="predicted"/>
<organism evidence="2">
    <name type="scientific">bioreactor metagenome</name>
    <dbReference type="NCBI Taxonomy" id="1076179"/>
    <lineage>
        <taxon>unclassified sequences</taxon>
        <taxon>metagenomes</taxon>
        <taxon>ecological metagenomes</taxon>
    </lineage>
</organism>
<evidence type="ECO:0000256" key="1">
    <source>
        <dbReference type="SAM" id="MobiDB-lite"/>
    </source>
</evidence>
<evidence type="ECO:0000313" key="2">
    <source>
        <dbReference type="EMBL" id="MPL66026.1"/>
    </source>
</evidence>